<dbReference type="AlphaFoldDB" id="A0A8X8BSM6"/>
<dbReference type="PROSITE" id="PS60001">
    <property type="entry name" value="NOS"/>
    <property type="match status" value="1"/>
</dbReference>
<dbReference type="EC" id="1.14.13.39" evidence="6"/>
<dbReference type="Pfam" id="PF00175">
    <property type="entry name" value="NAD_binding_1"/>
    <property type="match status" value="1"/>
</dbReference>
<evidence type="ECO:0000256" key="21">
    <source>
        <dbReference type="ARBA" id="ARBA00049814"/>
    </source>
</evidence>
<evidence type="ECO:0000256" key="3">
    <source>
        <dbReference type="ARBA" id="ARBA00001970"/>
    </source>
</evidence>
<dbReference type="SUPFAM" id="SSF63380">
    <property type="entry name" value="Riboflavin synthase domain-like"/>
    <property type="match status" value="1"/>
</dbReference>
<dbReference type="InterPro" id="IPR012144">
    <property type="entry name" value="NOS_euk"/>
</dbReference>
<keyword evidence="7 23" id="KW-0349">Heme</keyword>
<keyword evidence="13" id="KW-0112">Calmodulin-binding</keyword>
<evidence type="ECO:0000313" key="26">
    <source>
        <dbReference type="EMBL" id="KAG2464851.1"/>
    </source>
</evidence>
<keyword evidence="10 23" id="KW-0479">Metal-binding</keyword>
<dbReference type="InterPro" id="IPR001094">
    <property type="entry name" value="Flavdoxin-like"/>
</dbReference>
<dbReference type="GO" id="GO:0050661">
    <property type="term" value="F:NADP binding"/>
    <property type="evidence" value="ECO:0007669"/>
    <property type="project" value="InterPro"/>
</dbReference>
<evidence type="ECO:0000256" key="18">
    <source>
        <dbReference type="ARBA" id="ARBA00049679"/>
    </source>
</evidence>
<dbReference type="GO" id="GO:0006809">
    <property type="term" value="P:nitric oxide biosynthetic process"/>
    <property type="evidence" value="ECO:0007669"/>
    <property type="project" value="InterPro"/>
</dbReference>
<comment type="subunit">
    <text evidence="18">Homodimer. Interacts with NOSIP and NOSTRIN. Interacts with HSP90AB1. Forms a complex with ASL, ASS1 and SLC7A1; the complex regulates cell-autonomous L-arginine synthesis and citrulline recycling while channeling extracellular L-arginine to nitric oxide synthesis pathway.</text>
</comment>
<dbReference type="PRINTS" id="PR00369">
    <property type="entry name" value="FLAVODOXIN"/>
</dbReference>
<feature type="non-terminal residue" evidence="26">
    <location>
        <position position="1094"/>
    </location>
</feature>
<keyword evidence="15 23" id="KW-0408">Iron</keyword>
<accession>A0A8X8BSM6</accession>
<dbReference type="GO" id="GO:0050660">
    <property type="term" value="F:flavin adenine dinucleotide binding"/>
    <property type="evidence" value="ECO:0007669"/>
    <property type="project" value="InterPro"/>
</dbReference>
<name>A0A8X8BSM6_POLSE</name>
<evidence type="ECO:0000256" key="4">
    <source>
        <dbReference type="ARBA" id="ARBA00001974"/>
    </source>
</evidence>
<dbReference type="PROSITE" id="PS51384">
    <property type="entry name" value="FAD_FR"/>
    <property type="match status" value="1"/>
</dbReference>
<protein>
    <recommendedName>
        <fullName evidence="19">Nitric oxide synthase 3</fullName>
        <ecNumber evidence="6">1.14.13.39</ecNumber>
    </recommendedName>
    <alternativeName>
        <fullName evidence="16">Constitutive NOS</fullName>
    </alternativeName>
    <alternativeName>
        <fullName evidence="22">EC-NOS</fullName>
    </alternativeName>
    <alternativeName>
        <fullName evidence="20">NOS type III</fullName>
    </alternativeName>
    <alternativeName>
        <fullName evidence="21">Nitric oxide synthase, endothelial</fullName>
    </alternativeName>
</protein>
<dbReference type="GO" id="GO:0004517">
    <property type="term" value="F:nitric-oxide synthase activity"/>
    <property type="evidence" value="ECO:0007669"/>
    <property type="project" value="UniProtKB-EC"/>
</dbReference>
<dbReference type="Gene3D" id="3.40.50.360">
    <property type="match status" value="1"/>
</dbReference>
<evidence type="ECO:0000256" key="19">
    <source>
        <dbReference type="ARBA" id="ARBA00049764"/>
    </source>
</evidence>
<evidence type="ECO:0000256" key="5">
    <source>
        <dbReference type="ARBA" id="ARBA00006267"/>
    </source>
</evidence>
<evidence type="ECO:0000256" key="7">
    <source>
        <dbReference type="ARBA" id="ARBA00022617"/>
    </source>
</evidence>
<comment type="cofactor">
    <cofactor evidence="1">
        <name>FMN</name>
        <dbReference type="ChEBI" id="CHEBI:58210"/>
    </cofactor>
</comment>
<evidence type="ECO:0000256" key="17">
    <source>
        <dbReference type="ARBA" id="ARBA00047419"/>
    </source>
</evidence>
<dbReference type="GO" id="GO:0005516">
    <property type="term" value="F:calmodulin binding"/>
    <property type="evidence" value="ECO:0007669"/>
    <property type="project" value="UniProtKB-KW"/>
</dbReference>
<evidence type="ECO:0000259" key="24">
    <source>
        <dbReference type="PROSITE" id="PS50902"/>
    </source>
</evidence>
<proteinExistence type="inferred from homology"/>
<dbReference type="InterPro" id="IPR029039">
    <property type="entry name" value="Flavoprotein-like_sf"/>
</dbReference>
<dbReference type="GO" id="GO:0020037">
    <property type="term" value="F:heme binding"/>
    <property type="evidence" value="ECO:0007669"/>
    <property type="project" value="InterPro"/>
</dbReference>
<dbReference type="SUPFAM" id="SSF56512">
    <property type="entry name" value="Nitric oxide (NO) synthase oxygenase domain"/>
    <property type="match status" value="1"/>
</dbReference>
<evidence type="ECO:0000256" key="16">
    <source>
        <dbReference type="ARBA" id="ARBA00029794"/>
    </source>
</evidence>
<feature type="non-terminal residue" evidence="26">
    <location>
        <position position="1"/>
    </location>
</feature>
<dbReference type="Gene3D" id="3.40.50.80">
    <property type="entry name" value="Nucleotide-binding domain of ferredoxin-NADP reductase (FNR) module"/>
    <property type="match status" value="1"/>
</dbReference>
<dbReference type="Gene3D" id="3.90.1230.10">
    <property type="entry name" value="Nitric Oxide Synthase, Chain A, domain 3"/>
    <property type="match status" value="1"/>
</dbReference>
<dbReference type="InterPro" id="IPR008254">
    <property type="entry name" value="Flavodoxin/NO_synth"/>
</dbReference>
<dbReference type="FunFam" id="1.20.990.10:FF:000002">
    <property type="entry name" value="Nitric oxide synthase"/>
    <property type="match status" value="1"/>
</dbReference>
<comment type="cofactor">
    <cofactor evidence="3">
        <name>heme b</name>
        <dbReference type="ChEBI" id="CHEBI:60344"/>
    </cofactor>
</comment>
<feature type="binding site" description="axial binding residue" evidence="23">
    <location>
        <position position="99"/>
    </location>
    <ligand>
        <name>heme b</name>
        <dbReference type="ChEBI" id="CHEBI:60344"/>
    </ligand>
    <ligandPart>
        <name>Fe</name>
        <dbReference type="ChEBI" id="CHEBI:18248"/>
    </ligandPart>
</feature>
<feature type="domain" description="FAD-binding FR-type" evidence="25">
    <location>
        <begin position="666"/>
        <end position="909"/>
    </location>
</feature>
<keyword evidence="11" id="KW-0274">FAD</keyword>
<dbReference type="CDD" id="cd00795">
    <property type="entry name" value="NOS_oxygenase_euk"/>
    <property type="match status" value="1"/>
</dbReference>
<evidence type="ECO:0000256" key="12">
    <source>
        <dbReference type="ARBA" id="ARBA00022857"/>
    </source>
</evidence>
<comment type="catalytic activity">
    <reaction evidence="17">
        <text>2 L-arginine + 3 NADPH + 4 O2 + H(+) = 2 L-citrulline + 2 nitric oxide + 3 NADP(+) + 4 H2O</text>
        <dbReference type="Rhea" id="RHEA:19897"/>
        <dbReference type="ChEBI" id="CHEBI:15377"/>
        <dbReference type="ChEBI" id="CHEBI:15378"/>
        <dbReference type="ChEBI" id="CHEBI:15379"/>
        <dbReference type="ChEBI" id="CHEBI:16480"/>
        <dbReference type="ChEBI" id="CHEBI:32682"/>
        <dbReference type="ChEBI" id="CHEBI:57743"/>
        <dbReference type="ChEBI" id="CHEBI:57783"/>
        <dbReference type="ChEBI" id="CHEBI:58349"/>
        <dbReference type="EC" id="1.14.13.39"/>
    </reaction>
    <physiologicalReaction direction="left-to-right" evidence="17">
        <dbReference type="Rhea" id="RHEA:19898"/>
    </physiologicalReaction>
</comment>
<dbReference type="InterPro" id="IPR036119">
    <property type="entry name" value="NOS_N_sf"/>
</dbReference>
<dbReference type="InterPro" id="IPR039261">
    <property type="entry name" value="FNR_nucleotide-bd"/>
</dbReference>
<dbReference type="InterPro" id="IPR004030">
    <property type="entry name" value="NOS_N"/>
</dbReference>
<dbReference type="GO" id="GO:0046872">
    <property type="term" value="F:metal ion binding"/>
    <property type="evidence" value="ECO:0007669"/>
    <property type="project" value="UniProtKB-KW"/>
</dbReference>
<dbReference type="FunFam" id="3.40.50.360:FF:000003">
    <property type="entry name" value="Nitric oxide synthase"/>
    <property type="match status" value="1"/>
</dbReference>
<evidence type="ECO:0000256" key="15">
    <source>
        <dbReference type="ARBA" id="ARBA00023004"/>
    </source>
</evidence>
<dbReference type="Proteomes" id="UP000886611">
    <property type="component" value="Unassembled WGS sequence"/>
</dbReference>
<sequence length="1094" mass="124066">MQSTRELPCGQNSCFGSIMFPEVLTNRSPGESEDPEKLLNSAVNFINQYYSSIKRFQSEAHQQRLRQVQNEIHNTGTYQLEETELIYGARMAWRNAPRCIGRIQWTRLQVFDARDCTSAQEMFEHICSHIKYSTNKGNIRSAITIFPQRRKGRGDFRVWNSLLIRYAGYCMPDGSVIGDPANVEITKICIQMGWEPRYGRFDVLPMILQAAGEEPCLFEIPPDLILEVPIIHPRYAWFADLGLKWNALPAVASLLLEIGGLEFTASPFNGWYLSSEIGSRNLCDANRYNILGEVAKHMALDTKTNLSLWKDQATVEVNIAVLHSFQVAKVTVMDHHTASESFMKHMQNEFRERGGCPADWVWIVPPISGSVTPVFHQEMLNYIISPFFWYQPDPWKNNDYKNKKKISFRKVAEAIKFSASLMSHALAKRVKVRILYATETGKSETFARLLHDVFKKAFYSRVICMNEYDHINLQHENLVLVVASTFGNGDPPESGESFAKALMDMSHPAVKQIEQKKSYKVRFNSLSSMDNILEEVKRSSELDHTKSPGPLSAVRYSVFGLGSRAYPHFCAFGHAVDTLLHELGGECILEMGEGDELCGQEESFRTWASDVFKAACQTFCVEQESSLGLDTCVFAKSMQWQPEKCRRVTAKKPMDLVSALSKIHKKKVLLSWVISRQNLQSESSCRETILLRLDTRDQEKLQYVPGDHLGIFPTNRQELVDAVLARVIDPPPINENIVLETLEENNGVSSWARTDRLPPCTLRQALSHFLDLTSTPSPQFLSSLLLLATSSQDKKRLSVLTQAGREYDHWKWNNAPTLEEVLQEFPSVMLPTSLLLSQLPLLKPRYYSISSSSAAHPGEVHITVAVVQYRSRDGKGPLHQGVCSTWLNHTKPGDMVPCFIRGTPTFHLPDDDSVPCILVGPGTGIAPFRGFWQQRQYEIEQQGKKPGDMILVFGCRKSEWDHIYREDVEEAKSKGALSAVYTAYSRETTTKVYVQDILQQQMATLVFQTLYEQNGHMYVCGDVNMAKNVLKTVQQIVASHSGMALSEAGDYLSKLRDQQRIHEDIFGVTLRTQEVTSQARNLFSLRYEKEPVEM</sequence>
<comment type="caution">
    <text evidence="26">The sequence shown here is derived from an EMBL/GenBank/DDBJ whole genome shotgun (WGS) entry which is preliminary data.</text>
</comment>
<comment type="similarity">
    <text evidence="5">Belongs to the NOS family.</text>
</comment>
<keyword evidence="9" id="KW-0288">FMN</keyword>
<feature type="domain" description="Flavodoxin-like" evidence="24">
    <location>
        <begin position="432"/>
        <end position="612"/>
    </location>
</feature>
<evidence type="ECO:0000256" key="20">
    <source>
        <dbReference type="ARBA" id="ARBA00049791"/>
    </source>
</evidence>
<dbReference type="InterPro" id="IPR017927">
    <property type="entry name" value="FAD-bd_FR_type"/>
</dbReference>
<evidence type="ECO:0000256" key="23">
    <source>
        <dbReference type="PIRSR" id="PIRSR000333-1"/>
    </source>
</evidence>
<dbReference type="InterPro" id="IPR050607">
    <property type="entry name" value="NOS"/>
</dbReference>
<dbReference type="SUPFAM" id="SSF52343">
    <property type="entry name" value="Ferredoxin reductase-like, C-terminal NADP-linked domain"/>
    <property type="match status" value="1"/>
</dbReference>
<dbReference type="InterPro" id="IPR001709">
    <property type="entry name" value="Flavoprot_Pyr_Nucl_cyt_Rdtase"/>
</dbReference>
<dbReference type="Gene3D" id="1.20.990.10">
    <property type="entry name" value="NADPH-cytochrome p450 Reductase, Chain A, domain 3"/>
    <property type="match status" value="1"/>
</dbReference>
<evidence type="ECO:0000256" key="10">
    <source>
        <dbReference type="ARBA" id="ARBA00022723"/>
    </source>
</evidence>
<dbReference type="Gene3D" id="3.90.340.10">
    <property type="entry name" value="Nitric Oxide Synthase, Chain A, domain 1"/>
    <property type="match status" value="1"/>
</dbReference>
<dbReference type="GO" id="GO:0010181">
    <property type="term" value="F:FMN binding"/>
    <property type="evidence" value="ECO:0007669"/>
    <property type="project" value="InterPro"/>
</dbReference>
<reference evidence="26 27" key="1">
    <citation type="journal article" date="2021" name="Cell">
        <title>Tracing the genetic footprints of vertebrate landing in non-teleost ray-finned fishes.</title>
        <authorList>
            <person name="Bi X."/>
            <person name="Wang K."/>
            <person name="Yang L."/>
            <person name="Pan H."/>
            <person name="Jiang H."/>
            <person name="Wei Q."/>
            <person name="Fang M."/>
            <person name="Yu H."/>
            <person name="Zhu C."/>
            <person name="Cai Y."/>
            <person name="He Y."/>
            <person name="Gan X."/>
            <person name="Zeng H."/>
            <person name="Yu D."/>
            <person name="Zhu Y."/>
            <person name="Jiang H."/>
            <person name="Qiu Q."/>
            <person name="Yang H."/>
            <person name="Zhang Y.E."/>
            <person name="Wang W."/>
            <person name="Zhu M."/>
            <person name="He S."/>
            <person name="Zhang G."/>
        </authorList>
    </citation>
    <scope>NUCLEOTIDE SEQUENCE [LARGE SCALE GENOMIC DNA]</scope>
    <source>
        <strain evidence="26">Bchr_013</strain>
    </source>
</reference>
<dbReference type="InterPro" id="IPR044944">
    <property type="entry name" value="NOS_dom_3"/>
</dbReference>
<dbReference type="InterPro" id="IPR023173">
    <property type="entry name" value="NADPH_Cyt_P450_Rdtase_alpha"/>
</dbReference>
<dbReference type="EMBL" id="JAATIS010002524">
    <property type="protein sequence ID" value="KAG2464851.1"/>
    <property type="molecule type" value="Genomic_DNA"/>
</dbReference>
<keyword evidence="27" id="KW-1185">Reference proteome</keyword>
<dbReference type="Pfam" id="PF02898">
    <property type="entry name" value="NO_synthase"/>
    <property type="match status" value="1"/>
</dbReference>
<evidence type="ECO:0000256" key="9">
    <source>
        <dbReference type="ARBA" id="ARBA00022643"/>
    </source>
</evidence>
<evidence type="ECO:0000256" key="11">
    <source>
        <dbReference type="ARBA" id="ARBA00022827"/>
    </source>
</evidence>
<dbReference type="Pfam" id="PF00667">
    <property type="entry name" value="FAD_binding_1"/>
    <property type="match status" value="1"/>
</dbReference>
<dbReference type="FunFam" id="3.90.440.10:FF:000005">
    <property type="entry name" value="Nitric oxide synthase, inducible"/>
    <property type="match status" value="1"/>
</dbReference>
<organism evidence="26 27">
    <name type="scientific">Polypterus senegalus</name>
    <name type="common">Senegal bichir</name>
    <dbReference type="NCBI Taxonomy" id="55291"/>
    <lineage>
        <taxon>Eukaryota</taxon>
        <taxon>Metazoa</taxon>
        <taxon>Chordata</taxon>
        <taxon>Craniata</taxon>
        <taxon>Vertebrata</taxon>
        <taxon>Euteleostomi</taxon>
        <taxon>Actinopterygii</taxon>
        <taxon>Polypteriformes</taxon>
        <taxon>Polypteridae</taxon>
        <taxon>Polypterus</taxon>
    </lineage>
</organism>
<dbReference type="SUPFAM" id="SSF52218">
    <property type="entry name" value="Flavoproteins"/>
    <property type="match status" value="1"/>
</dbReference>
<dbReference type="PROSITE" id="PS50902">
    <property type="entry name" value="FLAVODOXIN_LIKE"/>
    <property type="match status" value="1"/>
</dbReference>
<evidence type="ECO:0000256" key="13">
    <source>
        <dbReference type="ARBA" id="ARBA00022860"/>
    </source>
</evidence>
<evidence type="ECO:0000256" key="6">
    <source>
        <dbReference type="ARBA" id="ARBA00012989"/>
    </source>
</evidence>
<dbReference type="Pfam" id="PF00258">
    <property type="entry name" value="Flavodoxin_1"/>
    <property type="match status" value="1"/>
</dbReference>
<dbReference type="InterPro" id="IPR017938">
    <property type="entry name" value="Riboflavin_synthase-like_b-brl"/>
</dbReference>
<dbReference type="InterPro" id="IPR044943">
    <property type="entry name" value="NOS_dom_1"/>
</dbReference>
<dbReference type="PRINTS" id="PR00371">
    <property type="entry name" value="FPNCR"/>
</dbReference>
<evidence type="ECO:0000256" key="8">
    <source>
        <dbReference type="ARBA" id="ARBA00022630"/>
    </source>
</evidence>
<comment type="cofactor">
    <cofactor evidence="4">
        <name>FAD</name>
        <dbReference type="ChEBI" id="CHEBI:57692"/>
    </cofactor>
</comment>
<dbReference type="InterPro" id="IPR003097">
    <property type="entry name" value="CysJ-like_FAD-binding"/>
</dbReference>
<dbReference type="Gene3D" id="2.40.30.10">
    <property type="entry name" value="Translation factors"/>
    <property type="match status" value="1"/>
</dbReference>
<evidence type="ECO:0000256" key="14">
    <source>
        <dbReference type="ARBA" id="ARBA00023002"/>
    </source>
</evidence>
<dbReference type="Gene3D" id="3.90.440.10">
    <property type="entry name" value="Nitric Oxide Synthase,Heme Domain,Chain A domain 2"/>
    <property type="match status" value="1"/>
</dbReference>
<keyword evidence="14" id="KW-0560">Oxidoreductase</keyword>
<evidence type="ECO:0000313" key="27">
    <source>
        <dbReference type="Proteomes" id="UP000886611"/>
    </source>
</evidence>
<dbReference type="InterPro" id="IPR044940">
    <property type="entry name" value="NOS_dom_2"/>
</dbReference>
<evidence type="ECO:0000259" key="25">
    <source>
        <dbReference type="PROSITE" id="PS51384"/>
    </source>
</evidence>
<keyword evidence="12" id="KW-0521">NADP</keyword>
<evidence type="ECO:0000256" key="1">
    <source>
        <dbReference type="ARBA" id="ARBA00001917"/>
    </source>
</evidence>
<keyword evidence="8" id="KW-0285">Flavoprotein</keyword>
<dbReference type="PIRSF" id="PIRSF000333">
    <property type="entry name" value="NOS"/>
    <property type="match status" value="1"/>
</dbReference>
<evidence type="ECO:0000256" key="22">
    <source>
        <dbReference type="ARBA" id="ARBA00049818"/>
    </source>
</evidence>
<dbReference type="FunFam" id="3.40.50.80:FF:000003">
    <property type="entry name" value="Nitric oxide synthase"/>
    <property type="match status" value="1"/>
</dbReference>
<dbReference type="InterPro" id="IPR001433">
    <property type="entry name" value="OxRdtase_FAD/NAD-bd"/>
</dbReference>
<gene>
    <name evidence="26" type="primary">Nos3</name>
    <name evidence="26" type="ORF">GTO96_0009671</name>
</gene>
<comment type="cofactor">
    <cofactor evidence="2">
        <name>(6R)-L-erythro-5,6,7,8-tetrahydrobiopterin</name>
        <dbReference type="ChEBI" id="CHEBI:59560"/>
    </cofactor>
</comment>
<dbReference type="PANTHER" id="PTHR43410">
    <property type="entry name" value="NITRIC OXIDE SYNTHASE OXYGENASE"/>
    <property type="match status" value="1"/>
</dbReference>
<evidence type="ECO:0000256" key="2">
    <source>
        <dbReference type="ARBA" id="ARBA00001950"/>
    </source>
</evidence>
<dbReference type="PANTHER" id="PTHR43410:SF1">
    <property type="entry name" value="NITRIC OXIDE SYNTHASE"/>
    <property type="match status" value="1"/>
</dbReference>